<evidence type="ECO:0000259" key="1">
    <source>
        <dbReference type="Pfam" id="PF05685"/>
    </source>
</evidence>
<evidence type="ECO:0000313" key="2">
    <source>
        <dbReference type="EMBL" id="KGQ21445.2"/>
    </source>
</evidence>
<name>A0A0A2WT05_THEFI</name>
<dbReference type="AlphaFoldDB" id="A0A0A2WT05"/>
<accession>A0A0A2WT05</accession>
<gene>
    <name evidence="2" type="ORF">THFILI_06440</name>
</gene>
<protein>
    <recommendedName>
        <fullName evidence="1">Putative restriction endonuclease domain-containing protein</fullName>
    </recommendedName>
</protein>
<feature type="domain" description="Putative restriction endonuclease" evidence="1">
    <location>
        <begin position="13"/>
        <end position="165"/>
    </location>
</feature>
<evidence type="ECO:0000313" key="3">
    <source>
        <dbReference type="Proteomes" id="UP000030364"/>
    </source>
</evidence>
<dbReference type="RefSeq" id="WP_038065945.1">
    <property type="nucleotide sequence ID" value="NZ_JPSL02000039.1"/>
</dbReference>
<reference evidence="2 3" key="1">
    <citation type="journal article" date="2015" name="Genome Announc.">
        <title>Draft Genome Sequence of the Thermophile Thermus filiformis ATCC 43280, Producer of Carotenoid-(Di)glucoside-Branched Fatty Acid (Di)esters and Source of Hyperthermostable Enzymes of Biotechnological Interest.</title>
        <authorList>
            <person name="Mandelli F."/>
            <person name="Oliveira Ramires B."/>
            <person name="Couger M.B."/>
            <person name="Paixao D.A."/>
            <person name="Camilo C.M."/>
            <person name="Polikarpov I."/>
            <person name="Prade R."/>
            <person name="Riano-Pachon D.M."/>
            <person name="Squina F.M."/>
        </authorList>
    </citation>
    <scope>NUCLEOTIDE SEQUENCE [LARGE SCALE GENOMIC DNA]</scope>
    <source>
        <strain evidence="2 3">ATCC 43280</strain>
    </source>
</reference>
<dbReference type="PANTHER" id="PTHR36558:SF1">
    <property type="entry name" value="RESTRICTION ENDONUCLEASE DOMAIN-CONTAINING PROTEIN-RELATED"/>
    <property type="match status" value="1"/>
</dbReference>
<dbReference type="OrthoDB" id="9799703at2"/>
<dbReference type="EMBL" id="JPSL02000039">
    <property type="protein sequence ID" value="KGQ21445.2"/>
    <property type="molecule type" value="Genomic_DNA"/>
</dbReference>
<organism evidence="2 3">
    <name type="scientific">Thermus filiformis</name>
    <dbReference type="NCBI Taxonomy" id="276"/>
    <lineage>
        <taxon>Bacteria</taxon>
        <taxon>Thermotogati</taxon>
        <taxon>Deinococcota</taxon>
        <taxon>Deinococci</taxon>
        <taxon>Thermales</taxon>
        <taxon>Thermaceae</taxon>
        <taxon>Thermus</taxon>
    </lineage>
</organism>
<dbReference type="PANTHER" id="PTHR36558">
    <property type="entry name" value="GLR1098 PROTEIN"/>
    <property type="match status" value="1"/>
</dbReference>
<dbReference type="CDD" id="cd06260">
    <property type="entry name" value="DUF820-like"/>
    <property type="match status" value="1"/>
</dbReference>
<proteinExistence type="predicted"/>
<dbReference type="Gene3D" id="3.90.1570.10">
    <property type="entry name" value="tt1808, chain A"/>
    <property type="match status" value="1"/>
</dbReference>
<dbReference type="STRING" id="276.THFILI_06440"/>
<dbReference type="InterPro" id="IPR011335">
    <property type="entry name" value="Restrct_endonuc-II-like"/>
</dbReference>
<dbReference type="Pfam" id="PF05685">
    <property type="entry name" value="Uma2"/>
    <property type="match status" value="1"/>
</dbReference>
<keyword evidence="3" id="KW-1185">Reference proteome</keyword>
<dbReference type="Proteomes" id="UP000030364">
    <property type="component" value="Unassembled WGS sequence"/>
</dbReference>
<dbReference type="InterPro" id="IPR008538">
    <property type="entry name" value="Uma2"/>
</dbReference>
<sequence length="183" mass="20634">MSEPAQELWPLSLEAYLAWEAKSPLRHELVGGFPRAMAGASRRHNLLVAALVAALFPLARARGCRVHAETFKLKVGPDTLYYPDLMVVYTPPGENPYYEEDACLVVEVLSPSTESQDRWEKMRAYLGLPGLQAYLLLNPEQKGLEGYFREEEGFAYRRYAEGRVLLPCLEGPLDLEDLYQALA</sequence>
<dbReference type="SUPFAM" id="SSF52980">
    <property type="entry name" value="Restriction endonuclease-like"/>
    <property type="match status" value="1"/>
</dbReference>
<comment type="caution">
    <text evidence="2">The sequence shown here is derived from an EMBL/GenBank/DDBJ whole genome shotgun (WGS) entry which is preliminary data.</text>
</comment>
<dbReference type="InterPro" id="IPR012296">
    <property type="entry name" value="Nuclease_put_TT1808"/>
</dbReference>